<dbReference type="EMBL" id="JAATWM020000028">
    <property type="protein sequence ID" value="KAF9874123.1"/>
    <property type="molecule type" value="Genomic_DNA"/>
</dbReference>
<proteinExistence type="predicted"/>
<evidence type="ECO:0000313" key="2">
    <source>
        <dbReference type="Proteomes" id="UP000781932"/>
    </source>
</evidence>
<accession>A0A9P6LI00</accession>
<dbReference type="RefSeq" id="XP_038743584.1">
    <property type="nucleotide sequence ID" value="XM_038891210.1"/>
</dbReference>
<organism evidence="1 2">
    <name type="scientific">Colletotrichum karsti</name>
    <dbReference type="NCBI Taxonomy" id="1095194"/>
    <lineage>
        <taxon>Eukaryota</taxon>
        <taxon>Fungi</taxon>
        <taxon>Dikarya</taxon>
        <taxon>Ascomycota</taxon>
        <taxon>Pezizomycotina</taxon>
        <taxon>Sordariomycetes</taxon>
        <taxon>Hypocreomycetidae</taxon>
        <taxon>Glomerellales</taxon>
        <taxon>Glomerellaceae</taxon>
        <taxon>Colletotrichum</taxon>
        <taxon>Colletotrichum boninense species complex</taxon>
    </lineage>
</organism>
<dbReference type="GeneID" id="62164284"/>
<name>A0A9P6LI00_9PEZI</name>
<protein>
    <submittedName>
        <fullName evidence="1">Uncharacterized protein</fullName>
    </submittedName>
</protein>
<reference evidence="1" key="1">
    <citation type="submission" date="2020-03" db="EMBL/GenBank/DDBJ databases">
        <authorList>
            <person name="He L."/>
        </authorList>
    </citation>
    <scope>NUCLEOTIDE SEQUENCE</scope>
    <source>
        <strain evidence="1">CkLH20</strain>
    </source>
</reference>
<dbReference type="Proteomes" id="UP000781932">
    <property type="component" value="Unassembled WGS sequence"/>
</dbReference>
<reference evidence="1" key="2">
    <citation type="submission" date="2020-11" db="EMBL/GenBank/DDBJ databases">
        <title>Whole genome sequencing of Colletotrichum sp.</title>
        <authorList>
            <person name="Li H."/>
        </authorList>
    </citation>
    <scope>NUCLEOTIDE SEQUENCE</scope>
    <source>
        <strain evidence="1">CkLH20</strain>
    </source>
</reference>
<keyword evidence="2" id="KW-1185">Reference proteome</keyword>
<comment type="caution">
    <text evidence="1">The sequence shown here is derived from an EMBL/GenBank/DDBJ whole genome shotgun (WGS) entry which is preliminary data.</text>
</comment>
<gene>
    <name evidence="1" type="ORF">CkaCkLH20_08495</name>
</gene>
<sequence length="115" mass="12501">MERASPSSLPTSYSSRSLYVVVTQLSGPVVGPSPQVDEAELAGGLRYDASEAEAARPRRQGSILRDGEPVGMWDSRTAWDEKLHVAAYGVDRHAALFLTVAVWSWTTSTRLGSEH</sequence>
<dbReference type="AlphaFoldDB" id="A0A9P6LI00"/>
<evidence type="ECO:0000313" key="1">
    <source>
        <dbReference type="EMBL" id="KAF9874123.1"/>
    </source>
</evidence>